<organism evidence="3 4">
    <name type="scientific">Streptomyces guryensis</name>
    <dbReference type="NCBI Taxonomy" id="2886947"/>
    <lineage>
        <taxon>Bacteria</taxon>
        <taxon>Bacillati</taxon>
        <taxon>Actinomycetota</taxon>
        <taxon>Actinomycetes</taxon>
        <taxon>Kitasatosporales</taxon>
        <taxon>Streptomycetaceae</taxon>
        <taxon>Streptomyces</taxon>
    </lineage>
</organism>
<evidence type="ECO:0000256" key="1">
    <source>
        <dbReference type="ARBA" id="ARBA00008791"/>
    </source>
</evidence>
<accession>A0A9Q3Z628</accession>
<dbReference type="InterPro" id="IPR014729">
    <property type="entry name" value="Rossmann-like_a/b/a_fold"/>
</dbReference>
<dbReference type="Pfam" id="PF00582">
    <property type="entry name" value="Usp"/>
    <property type="match status" value="2"/>
</dbReference>
<dbReference type="EMBL" id="JAJSBI010000006">
    <property type="protein sequence ID" value="MCD9874754.1"/>
    <property type="molecule type" value="Genomic_DNA"/>
</dbReference>
<feature type="domain" description="UspA" evidence="2">
    <location>
        <begin position="156"/>
        <end position="291"/>
    </location>
</feature>
<dbReference type="PANTHER" id="PTHR46268:SF6">
    <property type="entry name" value="UNIVERSAL STRESS PROTEIN UP12"/>
    <property type="match status" value="1"/>
</dbReference>
<gene>
    <name evidence="3" type="ORF">LJ657_13895</name>
</gene>
<reference evidence="3" key="1">
    <citation type="submission" date="2021-12" db="EMBL/GenBank/DDBJ databases">
        <authorList>
            <person name="Lee J.-H."/>
            <person name="Kim S.-B."/>
        </authorList>
    </citation>
    <scope>NUCLEOTIDE SEQUENCE</scope>
    <source>
        <strain evidence="3">NR30</strain>
    </source>
</reference>
<keyword evidence="4" id="KW-1185">Reference proteome</keyword>
<proteinExistence type="inferred from homology"/>
<comment type="similarity">
    <text evidence="1">Belongs to the universal stress protein A family.</text>
</comment>
<evidence type="ECO:0000313" key="3">
    <source>
        <dbReference type="EMBL" id="MCD9874754.1"/>
    </source>
</evidence>
<dbReference type="RefSeq" id="WP_232648890.1">
    <property type="nucleotide sequence ID" value="NZ_JAJSBI010000006.1"/>
</dbReference>
<evidence type="ECO:0000259" key="2">
    <source>
        <dbReference type="Pfam" id="PF00582"/>
    </source>
</evidence>
<dbReference type="PANTHER" id="PTHR46268">
    <property type="entry name" value="STRESS RESPONSE PROTEIN NHAX"/>
    <property type="match status" value="1"/>
</dbReference>
<dbReference type="InterPro" id="IPR006016">
    <property type="entry name" value="UspA"/>
</dbReference>
<dbReference type="PRINTS" id="PR01438">
    <property type="entry name" value="UNVRSLSTRESS"/>
</dbReference>
<sequence>MTGPVVVGVDGSPASVTAAWWAAREAVERHLSVLLLHSWTTQPLDVPVAQEALTKQRCGGRVLQRMEAELLHRHAELSVATELVSESASKALVEAGGTATLLVLGSRGHGSVAGFLLGSVSLHVLGLAQCPAVTVRAGDPAVEDGRGHPAALGRNEVVVGVQEPSPAADPLLEFAFAAAEVHGARVRAVRALPPSSLVTHRHADPPGEGYEADERTRLDADLAPWQEKFPGVEVVDHVARGSASQVLLAASARGRLTVVGRRRHPSPLTWKLGPVAHAALHHLPCPVALVPHD</sequence>
<dbReference type="Gene3D" id="3.40.50.620">
    <property type="entry name" value="HUPs"/>
    <property type="match status" value="2"/>
</dbReference>
<comment type="caution">
    <text evidence="3">The sequence shown here is derived from an EMBL/GenBank/DDBJ whole genome shotgun (WGS) entry which is preliminary data.</text>
</comment>
<dbReference type="InterPro" id="IPR006015">
    <property type="entry name" value="Universal_stress_UspA"/>
</dbReference>
<evidence type="ECO:0000313" key="4">
    <source>
        <dbReference type="Proteomes" id="UP001108029"/>
    </source>
</evidence>
<feature type="domain" description="UspA" evidence="2">
    <location>
        <begin position="1"/>
        <end position="136"/>
    </location>
</feature>
<dbReference type="SUPFAM" id="SSF52402">
    <property type="entry name" value="Adenine nucleotide alpha hydrolases-like"/>
    <property type="match status" value="2"/>
</dbReference>
<name>A0A9Q3Z628_9ACTN</name>
<protein>
    <submittedName>
        <fullName evidence="3">Universal stress protein</fullName>
    </submittedName>
</protein>
<dbReference type="AlphaFoldDB" id="A0A9Q3Z628"/>
<dbReference type="Proteomes" id="UP001108029">
    <property type="component" value="Unassembled WGS sequence"/>
</dbReference>